<comment type="caution">
    <text evidence="2">The sequence shown here is derived from an EMBL/GenBank/DDBJ whole genome shotgun (WGS) entry which is preliminary data.</text>
</comment>
<accession>A0ABC8UK55</accession>
<name>A0ABC8UK55_9AQUA</name>
<proteinExistence type="predicted"/>
<dbReference type="AlphaFoldDB" id="A0ABC8UK55"/>
<protein>
    <submittedName>
        <fullName evidence="2">Uncharacterized protein</fullName>
    </submittedName>
</protein>
<gene>
    <name evidence="2" type="ORF">ILEXP_LOCUS51502</name>
</gene>
<feature type="region of interest" description="Disordered" evidence="1">
    <location>
        <begin position="510"/>
        <end position="543"/>
    </location>
</feature>
<evidence type="ECO:0000313" key="3">
    <source>
        <dbReference type="Proteomes" id="UP001642360"/>
    </source>
</evidence>
<dbReference type="PANTHER" id="PTHR35505">
    <property type="entry name" value="OS01G0600300 PROTEIN"/>
    <property type="match status" value="1"/>
</dbReference>
<evidence type="ECO:0000256" key="1">
    <source>
        <dbReference type="SAM" id="MobiDB-lite"/>
    </source>
</evidence>
<feature type="compositionally biased region" description="Acidic residues" evidence="1">
    <location>
        <begin position="531"/>
        <end position="543"/>
    </location>
</feature>
<feature type="compositionally biased region" description="Polar residues" evidence="1">
    <location>
        <begin position="510"/>
        <end position="530"/>
    </location>
</feature>
<dbReference type="Proteomes" id="UP001642360">
    <property type="component" value="Unassembled WGS sequence"/>
</dbReference>
<reference evidence="2 3" key="1">
    <citation type="submission" date="2024-02" db="EMBL/GenBank/DDBJ databases">
        <authorList>
            <person name="Vignale AGUSTIN F."/>
            <person name="Sosa J E."/>
            <person name="Modenutti C."/>
        </authorList>
    </citation>
    <scope>NUCLEOTIDE SEQUENCE [LARGE SCALE GENOMIC DNA]</scope>
</reference>
<dbReference type="PANTHER" id="PTHR35505:SF5">
    <property type="entry name" value="SUBSTRATE CARRIER FAMILY PROTEIN"/>
    <property type="match status" value="1"/>
</dbReference>
<evidence type="ECO:0000313" key="2">
    <source>
        <dbReference type="EMBL" id="CAK9181443.1"/>
    </source>
</evidence>
<sequence>MDSQIRLNFSNFLGQNYELALNQSIQTLLDSLHEPNFDSSVFASIFLELLQSRIDPPLETIWVYSALTFLNLSSQKERSFDRLAVTKELFQLISSCSVSSSSSKSIALMAPVLCNLYSVIIDLKEKDMGFKAERKAMRKIKALVDVILGYINVCCEGLRGDGDSDKLQMGSDNMTMPLEDLVSVWIGDRLVEKGVEGLSVFFPLLTVDIVEWLHNGECGISELAGVVILEAFLLKLWLGICEGDMKMDLKNELRTWAVGSVTGFQNIHFFETLVRMLLDPTLPVTCLLNLEDEVFMREVLYDAVILVEYAFLNPYIVDHLSAKTIRRLAIARLMVTHEAIELFRKQGHQTKALSYTTAFSGSHLHSQLMKWVTSEIGMESKDSGPNGSSPKAFLKWLVRLENKGIRLLDGSLSKHRAQLVLDNSKEDYGQSAYKTDGNKADADLLFYIDNKGEEKDGNEEDEKTYSMNAAFVAAAHTIQLTEDGGERKRKDGRRLEKKKKVKFLKYNLSDDSVPSANKATYVSKDGSNSEIEVENPPTDEDAE</sequence>
<organism evidence="2 3">
    <name type="scientific">Ilex paraguariensis</name>
    <name type="common">yerba mate</name>
    <dbReference type="NCBI Taxonomy" id="185542"/>
    <lineage>
        <taxon>Eukaryota</taxon>
        <taxon>Viridiplantae</taxon>
        <taxon>Streptophyta</taxon>
        <taxon>Embryophyta</taxon>
        <taxon>Tracheophyta</taxon>
        <taxon>Spermatophyta</taxon>
        <taxon>Magnoliopsida</taxon>
        <taxon>eudicotyledons</taxon>
        <taxon>Gunneridae</taxon>
        <taxon>Pentapetalae</taxon>
        <taxon>asterids</taxon>
        <taxon>campanulids</taxon>
        <taxon>Aquifoliales</taxon>
        <taxon>Aquifoliaceae</taxon>
        <taxon>Ilex</taxon>
    </lineage>
</organism>
<dbReference type="EMBL" id="CAUOFW020008044">
    <property type="protein sequence ID" value="CAK9181443.1"/>
    <property type="molecule type" value="Genomic_DNA"/>
</dbReference>
<keyword evidence="3" id="KW-1185">Reference proteome</keyword>